<evidence type="ECO:0000256" key="1">
    <source>
        <dbReference type="SAM" id="SignalP"/>
    </source>
</evidence>
<feature type="chain" id="PRO_5027995917" evidence="1">
    <location>
        <begin position="21"/>
        <end position="493"/>
    </location>
</feature>
<dbReference type="InterPro" id="IPR010679">
    <property type="entry name" value="DUF1254"/>
</dbReference>
<feature type="domain" description="DUF1214" evidence="2">
    <location>
        <begin position="371"/>
        <end position="475"/>
    </location>
</feature>
<evidence type="ECO:0000259" key="2">
    <source>
        <dbReference type="Pfam" id="PF06742"/>
    </source>
</evidence>
<dbReference type="Gene3D" id="2.60.40.1610">
    <property type="entry name" value="Domain of unknown function DUF1254"/>
    <property type="match status" value="1"/>
</dbReference>
<feature type="signal peptide" evidence="1">
    <location>
        <begin position="1"/>
        <end position="20"/>
    </location>
</feature>
<accession>A0A7C3ZA94</accession>
<sequence length="493" mass="55847">MVLKRTVMVLFLLLFAPALAAAAQQKTKMPVKVTPAEAKAIAQEAYIYGLQQVVFYGMRYGYTQLESSPQYAGINRLWWLREPITPEFRQIVTPNATTLYGSGFFDLSKEPLVVELPAVKDRYYSFQAMDQYGDFFFYAGNQFTGTEAQKYLFLGPGWKGKVPDEIKGIEIIQAPSNAGFMVMRLALRNSNEDEVHTINEYQDQVITTPLKEWVANGKRGVTYDKRPKVKGTYASFSGMDKLTEALVEKQTAMDFFRLLSLVLNDSSMTRRPNSVKEVQTLARLAKIGLAPNELFNPEDLSQAHKGALEKGFLTGKEVVKSATRNSLINMNGWMLPKDVGRYGTDYLVRAVIADAGWGGPEAKSHTGAFCFVDTAGKQLNGKHRYTLTFDTKNLPPVSEFWEIPIYDIQGYFVANKIKRYSVNSFMYEQGEFSVDKDGRITFYIQHEEPTDPNQRQNWLPAPQGDFRFAARFYGPYAPLIFGTYKMPLPQRVD</sequence>
<gene>
    <name evidence="4" type="ORF">ENW96_13600</name>
</gene>
<dbReference type="Gene3D" id="2.60.120.600">
    <property type="entry name" value="Domain of unknown function DUF1214, C-terminal domain"/>
    <property type="match status" value="1"/>
</dbReference>
<proteinExistence type="predicted"/>
<keyword evidence="1" id="KW-0732">Signal</keyword>
<dbReference type="AlphaFoldDB" id="A0A7C3ZA94"/>
<feature type="domain" description="DUF1254" evidence="3">
    <location>
        <begin position="74"/>
        <end position="209"/>
    </location>
</feature>
<organism evidence="4">
    <name type="scientific">Desulfobacca acetoxidans</name>
    <dbReference type="NCBI Taxonomy" id="60893"/>
    <lineage>
        <taxon>Bacteria</taxon>
        <taxon>Pseudomonadati</taxon>
        <taxon>Thermodesulfobacteriota</taxon>
        <taxon>Desulfobaccia</taxon>
        <taxon>Desulfobaccales</taxon>
        <taxon>Desulfobaccaceae</taxon>
        <taxon>Desulfobacca</taxon>
    </lineage>
</organism>
<name>A0A7C3ZA94_9BACT</name>
<protein>
    <submittedName>
        <fullName evidence="4">DUF1254 domain-containing protein</fullName>
    </submittedName>
</protein>
<dbReference type="SUPFAM" id="SSF160935">
    <property type="entry name" value="VPA0735-like"/>
    <property type="match status" value="1"/>
</dbReference>
<dbReference type="InterPro" id="IPR010621">
    <property type="entry name" value="DUF1214"/>
</dbReference>
<dbReference type="EMBL" id="DTMF01000326">
    <property type="protein sequence ID" value="HGF35390.1"/>
    <property type="molecule type" value="Genomic_DNA"/>
</dbReference>
<dbReference type="InterPro" id="IPR037050">
    <property type="entry name" value="DUF1254_sf"/>
</dbReference>
<comment type="caution">
    <text evidence="4">The sequence shown here is derived from an EMBL/GenBank/DDBJ whole genome shotgun (WGS) entry which is preliminary data.</text>
</comment>
<dbReference type="Pfam" id="PF06863">
    <property type="entry name" value="DUF1254"/>
    <property type="match status" value="1"/>
</dbReference>
<dbReference type="InterPro" id="IPR037049">
    <property type="entry name" value="DUF1214_C_sf"/>
</dbReference>
<evidence type="ECO:0000259" key="3">
    <source>
        <dbReference type="Pfam" id="PF06863"/>
    </source>
</evidence>
<evidence type="ECO:0000313" key="4">
    <source>
        <dbReference type="EMBL" id="HGF35390.1"/>
    </source>
</evidence>
<dbReference type="Pfam" id="PF06742">
    <property type="entry name" value="DUF1214"/>
    <property type="match status" value="1"/>
</dbReference>
<dbReference type="PANTHER" id="PTHR36509:SF2">
    <property type="entry name" value="BLL3101 PROTEIN"/>
    <property type="match status" value="1"/>
</dbReference>
<dbReference type="PANTHER" id="PTHR36509">
    <property type="entry name" value="BLL3101 PROTEIN"/>
    <property type="match status" value="1"/>
</dbReference>
<reference evidence="4" key="1">
    <citation type="journal article" date="2020" name="mSystems">
        <title>Genome- and Community-Level Interaction Insights into Carbon Utilization and Element Cycling Functions of Hydrothermarchaeota in Hydrothermal Sediment.</title>
        <authorList>
            <person name="Zhou Z."/>
            <person name="Liu Y."/>
            <person name="Xu W."/>
            <person name="Pan J."/>
            <person name="Luo Z.H."/>
            <person name="Li M."/>
        </authorList>
    </citation>
    <scope>NUCLEOTIDE SEQUENCE [LARGE SCALE GENOMIC DNA]</scope>
    <source>
        <strain evidence="4">SpSt-897</strain>
    </source>
</reference>